<name>A0A336N1W5_CULSO</name>
<dbReference type="InterPro" id="IPR039142">
    <property type="entry name" value="NRF1/Ewg"/>
</dbReference>
<feature type="region of interest" description="Disordered" evidence="1">
    <location>
        <begin position="20"/>
        <end position="42"/>
    </location>
</feature>
<dbReference type="AlphaFoldDB" id="A0A336N1W5"/>
<dbReference type="InterPro" id="IPR011993">
    <property type="entry name" value="PH-like_dom_sf"/>
</dbReference>
<evidence type="ECO:0000313" key="2">
    <source>
        <dbReference type="EMBL" id="SSX32358.1"/>
    </source>
</evidence>
<dbReference type="EMBL" id="UFQT01001999">
    <property type="protein sequence ID" value="SSX32358.1"/>
    <property type="molecule type" value="Genomic_DNA"/>
</dbReference>
<sequence length="277" mass="30944">MRKLLPAPPSHMTHMHRRRLGSMSDNSAPSSASDASEGASEISDSITHDWNIESTHQVKDLFLVNQDDTSDSDDTTIDTGIINDQERAQIESFFSGLGTEVFVAASLANLYENIGKDNWRLIYTGIPVLLHDKGSARSRGVRRVTFVLAERGTCFALWRDTIDNLSNYKQSGAAFHTMCLSSDHRKVIGFSFDSHQAAREIWLCVEKLISDPENIALSAPGRKRTKTPKKPKIVLPPKSQISLPCQFHHVTSVTRNDTSRFFSLQAFVSPSSRKREI</sequence>
<dbReference type="OMA" id="DWSAHSQ"/>
<proteinExistence type="predicted"/>
<dbReference type="Gene3D" id="2.30.29.30">
    <property type="entry name" value="Pleckstrin-homology domain (PH domain)/Phosphotyrosine-binding domain (PTB)"/>
    <property type="match status" value="1"/>
</dbReference>
<gene>
    <name evidence="2" type="primary">CSON004886</name>
</gene>
<evidence type="ECO:0000256" key="1">
    <source>
        <dbReference type="SAM" id="MobiDB-lite"/>
    </source>
</evidence>
<dbReference type="FunFam" id="2.30.29.30:FF:000362">
    <property type="entry name" value="Uncharacterized protein, isoform B"/>
    <property type="match status" value="1"/>
</dbReference>
<dbReference type="GO" id="GO:0006357">
    <property type="term" value="P:regulation of transcription by RNA polymerase II"/>
    <property type="evidence" value="ECO:0007669"/>
    <property type="project" value="InterPro"/>
</dbReference>
<feature type="compositionally biased region" description="Low complexity" evidence="1">
    <location>
        <begin position="22"/>
        <end position="42"/>
    </location>
</feature>
<dbReference type="PANTHER" id="PTHR20338">
    <property type="entry name" value="NUCLEAR RESPIRATORY FACTOR 1"/>
    <property type="match status" value="1"/>
</dbReference>
<dbReference type="VEuPathDB" id="VectorBase:CSON004886"/>
<organism evidence="2">
    <name type="scientific">Culicoides sonorensis</name>
    <name type="common">Biting midge</name>
    <dbReference type="NCBI Taxonomy" id="179676"/>
    <lineage>
        <taxon>Eukaryota</taxon>
        <taxon>Metazoa</taxon>
        <taxon>Ecdysozoa</taxon>
        <taxon>Arthropoda</taxon>
        <taxon>Hexapoda</taxon>
        <taxon>Insecta</taxon>
        <taxon>Pterygota</taxon>
        <taxon>Neoptera</taxon>
        <taxon>Endopterygota</taxon>
        <taxon>Diptera</taxon>
        <taxon>Nematocera</taxon>
        <taxon>Chironomoidea</taxon>
        <taxon>Ceratopogonidae</taxon>
        <taxon>Ceratopogoninae</taxon>
        <taxon>Culicoides</taxon>
        <taxon>Monoculicoides</taxon>
    </lineage>
</organism>
<protein>
    <submittedName>
        <fullName evidence="2">CSON004886 protein</fullName>
    </submittedName>
</protein>
<dbReference type="GO" id="GO:0003700">
    <property type="term" value="F:DNA-binding transcription factor activity"/>
    <property type="evidence" value="ECO:0007669"/>
    <property type="project" value="InterPro"/>
</dbReference>
<reference evidence="2" key="1">
    <citation type="submission" date="2018-07" db="EMBL/GenBank/DDBJ databases">
        <authorList>
            <person name="Quirk P.G."/>
            <person name="Krulwich T.A."/>
        </authorList>
    </citation>
    <scope>NUCLEOTIDE SEQUENCE</scope>
</reference>
<accession>A0A336N1W5</accession>